<proteinExistence type="predicted"/>
<dbReference type="CDD" id="cd11685">
    <property type="entry name" value="UEV_TSG101-like"/>
    <property type="match status" value="1"/>
</dbReference>
<dbReference type="Pfam" id="PF05743">
    <property type="entry name" value="UEV"/>
    <property type="match status" value="1"/>
</dbReference>
<evidence type="ECO:0000313" key="2">
    <source>
        <dbReference type="EMBL" id="EDR26029.1"/>
    </source>
</evidence>
<organism evidence="3">
    <name type="scientific">Entamoeba dispar (strain ATCC PRA-260 / SAW760)</name>
    <dbReference type="NCBI Taxonomy" id="370354"/>
    <lineage>
        <taxon>Eukaryota</taxon>
        <taxon>Amoebozoa</taxon>
        <taxon>Evosea</taxon>
        <taxon>Archamoebae</taxon>
        <taxon>Mastigamoebida</taxon>
        <taxon>Entamoebidae</taxon>
        <taxon>Entamoeba</taxon>
    </lineage>
</organism>
<dbReference type="InterPro" id="IPR052070">
    <property type="entry name" value="ESCRT-I_UEV_domain"/>
</dbReference>
<dbReference type="Proteomes" id="UP000008076">
    <property type="component" value="Unassembled WGS sequence"/>
</dbReference>
<dbReference type="GO" id="GO:0043130">
    <property type="term" value="F:ubiquitin binding"/>
    <property type="evidence" value="ECO:0007669"/>
    <property type="project" value="TreeGrafter"/>
</dbReference>
<sequence>MNLGKIDLTLSTVRPYYLYYPRVRVEITSVIQYYKFSATVRTYADGIILAALVGTIPIVYRGNRFCLPLCIMYPYDYPFTPPLFFTDPTPEMEVVPGHPYAMPNTVICHPILDRWSENVNTLSVLQVFVKDFSCMPPLRMKTSMISPYAYYPPERSPYYPYSQNYNQPVPIPLNQPLLHPLERSHQLPSISSIYATESQPSIPPPQIPPQNQQLPSFQGNIDTLSTIDGFAPFKTKERERSQLPSHKNLCTKSSGPMITDLKAFVLGKQQHMKGSLPTISQMEEYGTRTTLTPLNTK</sequence>
<dbReference type="GeneID" id="5882718"/>
<name>B0EHG3_ENTDS</name>
<dbReference type="EMBL" id="DS549306">
    <property type="protein sequence ID" value="EDR26029.1"/>
    <property type="molecule type" value="Genomic_DNA"/>
</dbReference>
<dbReference type="OMA" id="YYPRICV"/>
<dbReference type="RefSeq" id="XP_001737670.1">
    <property type="nucleotide sequence ID" value="XM_001737618.1"/>
</dbReference>
<reference evidence="3" key="1">
    <citation type="submission" date="2007-12" db="EMBL/GenBank/DDBJ databases">
        <title>Annotation of Entamoeba dispar SAW760.</title>
        <authorList>
            <person name="Lorenzi H."/>
            <person name="Inman J."/>
            <person name="Schobel S."/>
            <person name="Amedeo P."/>
            <person name="Caler E."/>
        </authorList>
    </citation>
    <scope>NUCLEOTIDE SEQUENCE [LARGE SCALE GENOMIC DNA]</scope>
    <source>
        <strain evidence="3">ATCC PRA-260 / SAW760</strain>
    </source>
</reference>
<dbReference type="EC" id="1.14.99.22" evidence="2"/>
<dbReference type="GO" id="GO:0004501">
    <property type="term" value="F:ecdysone 20-monooxygenase activity"/>
    <property type="evidence" value="ECO:0007669"/>
    <property type="project" value="UniProtKB-EC"/>
</dbReference>
<dbReference type="PANTHER" id="PTHR23306:SF3">
    <property type="entry name" value="TUMOR SUPPRESSOR PROTEIN 101"/>
    <property type="match status" value="1"/>
</dbReference>
<dbReference type="GO" id="GO:0008333">
    <property type="term" value="P:endosome to lysosome transport"/>
    <property type="evidence" value="ECO:0007669"/>
    <property type="project" value="TreeGrafter"/>
</dbReference>
<keyword evidence="2" id="KW-0560">Oxidoreductase</keyword>
<protein>
    <submittedName>
        <fullName evidence="2">Tumor susceptibility gene 101 protein, putative</fullName>
        <ecNumber evidence="2">1.14.99.22</ecNumber>
    </submittedName>
</protein>
<dbReference type="KEGG" id="edi:EDI_014090"/>
<dbReference type="GO" id="GO:0000813">
    <property type="term" value="C:ESCRT I complex"/>
    <property type="evidence" value="ECO:0007669"/>
    <property type="project" value="TreeGrafter"/>
</dbReference>
<feature type="domain" description="UEV" evidence="1">
    <location>
        <begin position="4"/>
        <end position="142"/>
    </location>
</feature>
<dbReference type="PANTHER" id="PTHR23306">
    <property type="entry name" value="TUMOR SUSCEPTIBILITY GENE 101 PROTEIN-RELATED"/>
    <property type="match status" value="1"/>
</dbReference>
<dbReference type="eggNOG" id="KOG2391">
    <property type="taxonomic scope" value="Eukaryota"/>
</dbReference>
<dbReference type="GO" id="GO:0015031">
    <property type="term" value="P:protein transport"/>
    <property type="evidence" value="ECO:0007669"/>
    <property type="project" value="InterPro"/>
</dbReference>
<dbReference type="Gene3D" id="3.10.110.10">
    <property type="entry name" value="Ubiquitin Conjugating Enzyme"/>
    <property type="match status" value="1"/>
</dbReference>
<evidence type="ECO:0000259" key="1">
    <source>
        <dbReference type="PROSITE" id="PS51322"/>
    </source>
</evidence>
<dbReference type="PROSITE" id="PS51322">
    <property type="entry name" value="UEV"/>
    <property type="match status" value="1"/>
</dbReference>
<dbReference type="OrthoDB" id="18950at2759"/>
<dbReference type="AlphaFoldDB" id="B0EHG3"/>
<keyword evidence="3" id="KW-1185">Reference proteome</keyword>
<dbReference type="VEuPathDB" id="AmoebaDB:EDI_014090"/>
<dbReference type="SUPFAM" id="SSF54495">
    <property type="entry name" value="UBC-like"/>
    <property type="match status" value="1"/>
</dbReference>
<dbReference type="InterPro" id="IPR016135">
    <property type="entry name" value="UBQ-conjugating_enzyme/RWD"/>
</dbReference>
<accession>B0EHG3</accession>
<gene>
    <name evidence="2" type="ORF">EDI_014090</name>
</gene>
<dbReference type="InterPro" id="IPR008883">
    <property type="entry name" value="UEV_N"/>
</dbReference>
<evidence type="ECO:0000313" key="3">
    <source>
        <dbReference type="Proteomes" id="UP000008076"/>
    </source>
</evidence>